<dbReference type="AlphaFoldDB" id="A0A382E0H3"/>
<dbReference type="GO" id="GO:0008902">
    <property type="term" value="F:hydroxymethylpyrimidine kinase activity"/>
    <property type="evidence" value="ECO:0007669"/>
    <property type="project" value="TreeGrafter"/>
</dbReference>
<dbReference type="GO" id="GO:0008972">
    <property type="term" value="F:phosphomethylpyrimidine kinase activity"/>
    <property type="evidence" value="ECO:0007669"/>
    <property type="project" value="InterPro"/>
</dbReference>
<dbReference type="GO" id="GO:0005829">
    <property type="term" value="C:cytosol"/>
    <property type="evidence" value="ECO:0007669"/>
    <property type="project" value="TreeGrafter"/>
</dbReference>
<dbReference type="Gene3D" id="3.40.1190.20">
    <property type="match status" value="1"/>
</dbReference>
<dbReference type="GO" id="GO:0009228">
    <property type="term" value="P:thiamine biosynthetic process"/>
    <property type="evidence" value="ECO:0007669"/>
    <property type="project" value="InterPro"/>
</dbReference>
<proteinExistence type="predicted"/>
<dbReference type="InterPro" id="IPR004399">
    <property type="entry name" value="HMP/HMP-P_kinase_dom"/>
</dbReference>
<name>A0A382E0H3_9ZZZZ</name>
<evidence type="ECO:0000313" key="2">
    <source>
        <dbReference type="EMBL" id="SVB44256.1"/>
    </source>
</evidence>
<dbReference type="PANTHER" id="PTHR20858:SF17">
    <property type="entry name" value="HYDROXYMETHYLPYRIMIDINE_PHOSPHOMETHYLPYRIMIDINE KINASE THI20-RELATED"/>
    <property type="match status" value="1"/>
</dbReference>
<dbReference type="InterPro" id="IPR029056">
    <property type="entry name" value="Ribokinase-like"/>
</dbReference>
<dbReference type="PANTHER" id="PTHR20858">
    <property type="entry name" value="PHOSPHOMETHYLPYRIMIDINE KINASE"/>
    <property type="match status" value="1"/>
</dbReference>
<dbReference type="Pfam" id="PF08543">
    <property type="entry name" value="Phos_pyr_kin"/>
    <property type="match status" value="1"/>
</dbReference>
<evidence type="ECO:0000259" key="1">
    <source>
        <dbReference type="Pfam" id="PF08543"/>
    </source>
</evidence>
<feature type="domain" description="Pyridoxamine kinase/Phosphomethylpyrimidine kinase" evidence="1">
    <location>
        <begin position="18"/>
        <end position="253"/>
    </location>
</feature>
<dbReference type="CDD" id="cd01169">
    <property type="entry name" value="HMPP_kinase"/>
    <property type="match status" value="1"/>
</dbReference>
<dbReference type="InterPro" id="IPR013749">
    <property type="entry name" value="PM/HMP-P_kinase-1"/>
</dbReference>
<organism evidence="2">
    <name type="scientific">marine metagenome</name>
    <dbReference type="NCBI Taxonomy" id="408172"/>
    <lineage>
        <taxon>unclassified sequences</taxon>
        <taxon>metagenomes</taxon>
        <taxon>ecological metagenomes</taxon>
    </lineage>
</organism>
<sequence length="260" mass="28313">MVNEKNKKPIVLVIAGHDPSGGAGIQADIESIANAGCHATTVITSLTAQNTNTITNITPQDSIFFREQIKLVLDDMDILACKIGMIGSPELVDTIHDALSNTEIPIVLDPVINSETGKNLSSEKTYEKIISSLLPLTTIITPNTVEAKILTNCEDLKFAANKLLNYGTKAVLITGTHEATNDVINTFYTKDSVPINYTWERLSNTFHGSGCTLSSRIAANLALGDNLEKAVKDAQKYTWETLKNGLHLGKGQIHPNRFFY</sequence>
<accession>A0A382E0H3</accession>
<dbReference type="EMBL" id="UINC01042092">
    <property type="protein sequence ID" value="SVB44256.1"/>
    <property type="molecule type" value="Genomic_DNA"/>
</dbReference>
<protein>
    <recommendedName>
        <fullName evidence="1">Pyridoxamine kinase/Phosphomethylpyrimidine kinase domain-containing protein</fullName>
    </recommendedName>
</protein>
<gene>
    <name evidence="2" type="ORF">METZ01_LOCUS197110</name>
</gene>
<reference evidence="2" key="1">
    <citation type="submission" date="2018-05" db="EMBL/GenBank/DDBJ databases">
        <authorList>
            <person name="Lanie J.A."/>
            <person name="Ng W.-L."/>
            <person name="Kazmierczak K.M."/>
            <person name="Andrzejewski T.M."/>
            <person name="Davidsen T.M."/>
            <person name="Wayne K.J."/>
            <person name="Tettelin H."/>
            <person name="Glass J.I."/>
            <person name="Rusch D."/>
            <person name="Podicherti R."/>
            <person name="Tsui H.-C.T."/>
            <person name="Winkler M.E."/>
        </authorList>
    </citation>
    <scope>NUCLEOTIDE SEQUENCE</scope>
</reference>
<dbReference type="NCBIfam" id="TIGR00097">
    <property type="entry name" value="HMP-P_kinase"/>
    <property type="match status" value="1"/>
</dbReference>
<dbReference type="SUPFAM" id="SSF53613">
    <property type="entry name" value="Ribokinase-like"/>
    <property type="match status" value="1"/>
</dbReference>